<dbReference type="eggNOG" id="KOG0158">
    <property type="taxonomic scope" value="Eukaryota"/>
</dbReference>
<keyword evidence="10" id="KW-1185">Reference proteome</keyword>
<dbReference type="GO" id="GO:0020037">
    <property type="term" value="F:heme binding"/>
    <property type="evidence" value="ECO:0007669"/>
    <property type="project" value="InterPro"/>
</dbReference>
<evidence type="ECO:0000256" key="1">
    <source>
        <dbReference type="ARBA" id="ARBA00001971"/>
    </source>
</evidence>
<dbReference type="OrthoDB" id="1470350at2759"/>
<keyword evidence="6 7" id="KW-0349">Heme</keyword>
<organism evidence="9 10">
    <name type="scientific">Pseudocercospora fijiensis (strain CIRAD86)</name>
    <name type="common">Black leaf streak disease fungus</name>
    <name type="synonym">Mycosphaerella fijiensis</name>
    <dbReference type="NCBI Taxonomy" id="383855"/>
    <lineage>
        <taxon>Eukaryota</taxon>
        <taxon>Fungi</taxon>
        <taxon>Dikarya</taxon>
        <taxon>Ascomycota</taxon>
        <taxon>Pezizomycotina</taxon>
        <taxon>Dothideomycetes</taxon>
        <taxon>Dothideomycetidae</taxon>
        <taxon>Mycosphaerellales</taxon>
        <taxon>Mycosphaerellaceae</taxon>
        <taxon>Pseudocercospora</taxon>
    </lineage>
</organism>
<feature type="chain" id="PRO_5004110550" description="Cytochrome P450 monooxygenase" evidence="8">
    <location>
        <begin position="22"/>
        <end position="473"/>
    </location>
</feature>
<dbReference type="InterPro" id="IPR050121">
    <property type="entry name" value="Cytochrome_P450_monoxygenase"/>
</dbReference>
<dbReference type="InterPro" id="IPR036396">
    <property type="entry name" value="Cyt_P450_sf"/>
</dbReference>
<evidence type="ECO:0000256" key="3">
    <source>
        <dbReference type="ARBA" id="ARBA00022723"/>
    </source>
</evidence>
<evidence type="ECO:0000256" key="8">
    <source>
        <dbReference type="SAM" id="SignalP"/>
    </source>
</evidence>
<dbReference type="PRINTS" id="PR00463">
    <property type="entry name" value="EP450I"/>
</dbReference>
<dbReference type="Gene3D" id="1.10.630.10">
    <property type="entry name" value="Cytochrome P450"/>
    <property type="match status" value="1"/>
</dbReference>
<comment type="cofactor">
    <cofactor evidence="1 6">
        <name>heme</name>
        <dbReference type="ChEBI" id="CHEBI:30413"/>
    </cofactor>
</comment>
<evidence type="ECO:0000256" key="7">
    <source>
        <dbReference type="RuleBase" id="RU000461"/>
    </source>
</evidence>
<dbReference type="EMBL" id="KB446555">
    <property type="protein sequence ID" value="EME88834.1"/>
    <property type="molecule type" value="Genomic_DNA"/>
</dbReference>
<dbReference type="GO" id="GO:0004497">
    <property type="term" value="F:monooxygenase activity"/>
    <property type="evidence" value="ECO:0007669"/>
    <property type="project" value="UniProtKB-KW"/>
</dbReference>
<comment type="similarity">
    <text evidence="2 7">Belongs to the cytochrome P450 family.</text>
</comment>
<dbReference type="InterPro" id="IPR002401">
    <property type="entry name" value="Cyt_P450_E_grp-I"/>
</dbReference>
<evidence type="ECO:0000256" key="5">
    <source>
        <dbReference type="ARBA" id="ARBA00023004"/>
    </source>
</evidence>
<dbReference type="GO" id="GO:0005506">
    <property type="term" value="F:iron ion binding"/>
    <property type="evidence" value="ECO:0007669"/>
    <property type="project" value="InterPro"/>
</dbReference>
<feature type="binding site" description="axial binding residue" evidence="6">
    <location>
        <position position="416"/>
    </location>
    <ligand>
        <name>heme</name>
        <dbReference type="ChEBI" id="CHEBI:30413"/>
    </ligand>
    <ligandPart>
        <name>Fe</name>
        <dbReference type="ChEBI" id="CHEBI:18248"/>
    </ligandPart>
</feature>
<dbReference type="Pfam" id="PF00067">
    <property type="entry name" value="p450"/>
    <property type="match status" value="1"/>
</dbReference>
<dbReference type="VEuPathDB" id="FungiDB:MYCFIDRAFT_185345"/>
<evidence type="ECO:0000256" key="4">
    <source>
        <dbReference type="ARBA" id="ARBA00023002"/>
    </source>
</evidence>
<dbReference type="Proteomes" id="UP000016932">
    <property type="component" value="Unassembled WGS sequence"/>
</dbReference>
<keyword evidence="5 6" id="KW-0408">Iron</keyword>
<dbReference type="STRING" id="383855.N1Q7U4"/>
<dbReference type="PROSITE" id="PS00086">
    <property type="entry name" value="CYTOCHROME_P450"/>
    <property type="match status" value="1"/>
</dbReference>
<evidence type="ECO:0008006" key="11">
    <source>
        <dbReference type="Google" id="ProtNLM"/>
    </source>
</evidence>
<gene>
    <name evidence="9" type="ORF">MYCFIDRAFT_185345</name>
</gene>
<sequence length="473" mass="53002">MALTLLITIIVAFVSWKTYTALTNPLRHLPGPWISKWTNLRFQWAVMTGERASYEHALHQRYEVSLASISAAKIVYQIGSPYHKPTWYGTATGFGDMALFTIRDPKAHGVRRRLLAHNYSENWIKQMEPYISEKTRVAAKKMVADLDARGYTDVKKWFTFMATDIVSEAAFGESFDTLQSGEKTQYIIDLENDGLRGFIRAELPLLNKLVAYLMFGSANEVSAGLERMKNYAEDRISRYFEAYRADPDHVKPTLMSKAFSAVEDGTLPKVAITSDAMTNIVAGTDTSAITATYAAWYLSQDPDLENALTEEVAMLPQHFTEENLIKLPLLNGVITETLRIRPPVGQGLPRIVPDGGADFEGHFVPGGTTVAIPAYAMHHLPQIWRDADKFDPSRWNDATKDMQSAFLPFGGGSRVCIGQHFAMLEMRHALASFYRTFSQGMRPAWVDGFTADDMKPVSFFVTAPKGQRCLLEV</sequence>
<proteinExistence type="inferred from homology"/>
<keyword evidence="4 7" id="KW-0560">Oxidoreductase</keyword>
<dbReference type="HOGENOM" id="CLU_001570_14_2_1"/>
<name>N1Q7U4_PSEFD</name>
<reference evidence="9 10" key="1">
    <citation type="journal article" date="2012" name="PLoS Pathog.">
        <title>Diverse lifestyles and strategies of plant pathogenesis encoded in the genomes of eighteen Dothideomycetes fungi.</title>
        <authorList>
            <person name="Ohm R.A."/>
            <person name="Feau N."/>
            <person name="Henrissat B."/>
            <person name="Schoch C.L."/>
            <person name="Horwitz B.A."/>
            <person name="Barry K.W."/>
            <person name="Condon B.J."/>
            <person name="Copeland A.C."/>
            <person name="Dhillon B."/>
            <person name="Glaser F."/>
            <person name="Hesse C.N."/>
            <person name="Kosti I."/>
            <person name="LaButti K."/>
            <person name="Lindquist E.A."/>
            <person name="Lucas S."/>
            <person name="Salamov A.A."/>
            <person name="Bradshaw R.E."/>
            <person name="Ciuffetti L."/>
            <person name="Hamelin R.C."/>
            <person name="Kema G.H.J."/>
            <person name="Lawrence C."/>
            <person name="Scott J.A."/>
            <person name="Spatafora J.W."/>
            <person name="Turgeon B.G."/>
            <person name="de Wit P.J.G.M."/>
            <person name="Zhong S."/>
            <person name="Goodwin S.B."/>
            <person name="Grigoriev I.V."/>
        </authorList>
    </citation>
    <scope>NUCLEOTIDE SEQUENCE [LARGE SCALE GENOMIC DNA]</scope>
    <source>
        <strain evidence="9 10">CIRAD86</strain>
    </source>
</reference>
<dbReference type="AlphaFoldDB" id="N1Q7U4"/>
<keyword evidence="8" id="KW-0732">Signal</keyword>
<dbReference type="InterPro" id="IPR017972">
    <property type="entry name" value="Cyt_P450_CS"/>
</dbReference>
<evidence type="ECO:0000256" key="6">
    <source>
        <dbReference type="PIRSR" id="PIRSR602401-1"/>
    </source>
</evidence>
<accession>N1Q7U4</accession>
<feature type="signal peptide" evidence="8">
    <location>
        <begin position="1"/>
        <end position="21"/>
    </location>
</feature>
<dbReference type="GeneID" id="19334784"/>
<keyword evidence="7" id="KW-0503">Monooxygenase</keyword>
<evidence type="ECO:0000313" key="9">
    <source>
        <dbReference type="EMBL" id="EME88834.1"/>
    </source>
</evidence>
<dbReference type="RefSeq" id="XP_007921712.1">
    <property type="nucleotide sequence ID" value="XM_007923521.1"/>
</dbReference>
<keyword evidence="3 6" id="KW-0479">Metal-binding</keyword>
<dbReference type="PRINTS" id="PR00385">
    <property type="entry name" value="P450"/>
</dbReference>
<dbReference type="SUPFAM" id="SSF48264">
    <property type="entry name" value="Cytochrome P450"/>
    <property type="match status" value="1"/>
</dbReference>
<dbReference type="PANTHER" id="PTHR24305:SF96">
    <property type="entry name" value="CYTOCHROME P450 MONOOXYGENASE STCB-RELATED"/>
    <property type="match status" value="1"/>
</dbReference>
<dbReference type="GO" id="GO:0016705">
    <property type="term" value="F:oxidoreductase activity, acting on paired donors, with incorporation or reduction of molecular oxygen"/>
    <property type="evidence" value="ECO:0007669"/>
    <property type="project" value="InterPro"/>
</dbReference>
<evidence type="ECO:0000313" key="10">
    <source>
        <dbReference type="Proteomes" id="UP000016932"/>
    </source>
</evidence>
<dbReference type="KEGG" id="pfj:MYCFIDRAFT_185345"/>
<dbReference type="InterPro" id="IPR001128">
    <property type="entry name" value="Cyt_P450"/>
</dbReference>
<protein>
    <recommendedName>
        <fullName evidence="11">Cytochrome P450 monooxygenase</fullName>
    </recommendedName>
</protein>
<dbReference type="PANTHER" id="PTHR24305">
    <property type="entry name" value="CYTOCHROME P450"/>
    <property type="match status" value="1"/>
</dbReference>
<evidence type="ECO:0000256" key="2">
    <source>
        <dbReference type="ARBA" id="ARBA00010617"/>
    </source>
</evidence>